<dbReference type="Proteomes" id="UP000237798">
    <property type="component" value="Unassembled WGS sequence"/>
</dbReference>
<keyword evidence="8 11" id="KW-0663">Pyridoxal phosphate</keyword>
<dbReference type="InterPro" id="IPR036052">
    <property type="entry name" value="TrpB-like_PALP_sf"/>
</dbReference>
<evidence type="ECO:0000256" key="2">
    <source>
        <dbReference type="ARBA" id="ARBA00004962"/>
    </source>
</evidence>
<dbReference type="AlphaFoldDB" id="A0A2T0BN52"/>
<dbReference type="OrthoDB" id="9808024at2"/>
<name>A0A2T0BN52_9CLOT</name>
<feature type="binding site" evidence="11">
    <location>
        <position position="74"/>
    </location>
    <ligand>
        <name>pyridoxal 5'-phosphate</name>
        <dbReference type="ChEBI" id="CHEBI:597326"/>
    </ligand>
</feature>
<evidence type="ECO:0000256" key="13">
    <source>
        <dbReference type="RuleBase" id="RU003985"/>
    </source>
</evidence>
<reference evidence="15 16" key="1">
    <citation type="submission" date="2018-03" db="EMBL/GenBank/DDBJ databases">
        <title>Genome sequence of Clostridium luticellarii DSM 29923.</title>
        <authorList>
            <person name="Poehlein A."/>
            <person name="Daniel R."/>
        </authorList>
    </citation>
    <scope>NUCLEOTIDE SEQUENCE [LARGE SCALE GENOMIC DNA]</scope>
    <source>
        <strain evidence="15 16">DSM 29923</strain>
    </source>
</reference>
<evidence type="ECO:0000256" key="7">
    <source>
        <dbReference type="ARBA" id="ARBA00022679"/>
    </source>
</evidence>
<keyword evidence="6 13" id="KW-0028">Amino-acid biosynthesis</keyword>
<comment type="similarity">
    <text evidence="3 13">Belongs to the cysteine synthase/cystathionine beta-synthase family.</text>
</comment>
<dbReference type="NCBIfam" id="TIGR01139">
    <property type="entry name" value="cysK"/>
    <property type="match status" value="1"/>
</dbReference>
<dbReference type="Gene3D" id="3.40.50.1100">
    <property type="match status" value="2"/>
</dbReference>
<dbReference type="EMBL" id="PVXP01000020">
    <property type="protein sequence ID" value="PRR85296.1"/>
    <property type="molecule type" value="Genomic_DNA"/>
</dbReference>
<protein>
    <recommendedName>
        <fullName evidence="5 13">Cysteine synthase</fullName>
        <ecNumber evidence="4 13">2.5.1.47</ecNumber>
    </recommendedName>
</protein>
<dbReference type="UniPathway" id="UPA00136">
    <property type="reaction ID" value="UER00200"/>
</dbReference>
<comment type="caution">
    <text evidence="15">The sequence shown here is derived from an EMBL/GenBank/DDBJ whole genome shotgun (WGS) entry which is preliminary data.</text>
</comment>
<comment type="cofactor">
    <cofactor evidence="1 11 13">
        <name>pyridoxal 5'-phosphate</name>
        <dbReference type="ChEBI" id="CHEBI:597326"/>
    </cofactor>
</comment>
<feature type="binding site" evidence="11">
    <location>
        <position position="266"/>
    </location>
    <ligand>
        <name>pyridoxal 5'-phosphate</name>
        <dbReference type="ChEBI" id="CHEBI:597326"/>
    </ligand>
</feature>
<feature type="modified residue" description="N6-(pyridoxal phosphate)lysine" evidence="12">
    <location>
        <position position="44"/>
    </location>
</feature>
<evidence type="ECO:0000256" key="9">
    <source>
        <dbReference type="ARBA" id="ARBA00023192"/>
    </source>
</evidence>
<dbReference type="GO" id="GO:0016829">
    <property type="term" value="F:lyase activity"/>
    <property type="evidence" value="ECO:0007669"/>
    <property type="project" value="UniProtKB-KW"/>
</dbReference>
<evidence type="ECO:0000256" key="11">
    <source>
        <dbReference type="PIRSR" id="PIRSR605856-50"/>
    </source>
</evidence>
<feature type="domain" description="Tryptophan synthase beta chain-like PALP" evidence="14">
    <location>
        <begin position="8"/>
        <end position="292"/>
    </location>
</feature>
<evidence type="ECO:0000313" key="16">
    <source>
        <dbReference type="Proteomes" id="UP000237798"/>
    </source>
</evidence>
<dbReference type="SUPFAM" id="SSF53686">
    <property type="entry name" value="Tryptophan synthase beta subunit-like PLP-dependent enzymes"/>
    <property type="match status" value="1"/>
</dbReference>
<evidence type="ECO:0000256" key="5">
    <source>
        <dbReference type="ARBA" id="ARBA00019371"/>
    </source>
</evidence>
<keyword evidence="9 13" id="KW-0198">Cysteine biosynthesis</keyword>
<dbReference type="FunFam" id="3.40.50.1100:FF:000003">
    <property type="entry name" value="Cystathionine beta-synthase"/>
    <property type="match status" value="1"/>
</dbReference>
<dbReference type="InterPro" id="IPR005856">
    <property type="entry name" value="Cys_synth"/>
</dbReference>
<accession>A0A2T0BN52</accession>
<dbReference type="InterPro" id="IPR005859">
    <property type="entry name" value="CysK"/>
</dbReference>
<organism evidence="15 16">
    <name type="scientific">Clostridium luticellarii</name>
    <dbReference type="NCBI Taxonomy" id="1691940"/>
    <lineage>
        <taxon>Bacteria</taxon>
        <taxon>Bacillati</taxon>
        <taxon>Bacillota</taxon>
        <taxon>Clostridia</taxon>
        <taxon>Eubacteriales</taxon>
        <taxon>Clostridiaceae</taxon>
        <taxon>Clostridium</taxon>
    </lineage>
</organism>
<feature type="binding site" evidence="11">
    <location>
        <begin position="178"/>
        <end position="182"/>
    </location>
    <ligand>
        <name>pyridoxal 5'-phosphate</name>
        <dbReference type="ChEBI" id="CHEBI:597326"/>
    </ligand>
</feature>
<dbReference type="GO" id="GO:0004124">
    <property type="term" value="F:cysteine synthase activity"/>
    <property type="evidence" value="ECO:0007669"/>
    <property type="project" value="UniProtKB-UniRule"/>
</dbReference>
<comment type="pathway">
    <text evidence="2">Amino-acid biosynthesis; L-cysteine biosynthesis; L-cysteine from L-serine: step 2/2.</text>
</comment>
<evidence type="ECO:0000256" key="10">
    <source>
        <dbReference type="ARBA" id="ARBA00047931"/>
    </source>
</evidence>
<evidence type="ECO:0000256" key="12">
    <source>
        <dbReference type="PIRSR" id="PIRSR605856-51"/>
    </source>
</evidence>
<comment type="catalytic activity">
    <reaction evidence="10 13">
        <text>O-acetyl-L-serine + hydrogen sulfide = L-cysteine + acetate</text>
        <dbReference type="Rhea" id="RHEA:14829"/>
        <dbReference type="ChEBI" id="CHEBI:29919"/>
        <dbReference type="ChEBI" id="CHEBI:30089"/>
        <dbReference type="ChEBI" id="CHEBI:35235"/>
        <dbReference type="ChEBI" id="CHEBI:58340"/>
        <dbReference type="EC" id="2.5.1.47"/>
    </reaction>
</comment>
<dbReference type="FunFam" id="3.40.50.1100:FF:000118">
    <property type="entry name" value="Related to CYS4-cystathionine beta-synthase"/>
    <property type="match status" value="1"/>
</dbReference>
<dbReference type="CDD" id="cd01561">
    <property type="entry name" value="CBS_like"/>
    <property type="match status" value="1"/>
</dbReference>
<evidence type="ECO:0000256" key="6">
    <source>
        <dbReference type="ARBA" id="ARBA00022605"/>
    </source>
</evidence>
<evidence type="ECO:0000256" key="3">
    <source>
        <dbReference type="ARBA" id="ARBA00007103"/>
    </source>
</evidence>
<dbReference type="InterPro" id="IPR001216">
    <property type="entry name" value="P-phosphate_BS"/>
</dbReference>
<evidence type="ECO:0000256" key="1">
    <source>
        <dbReference type="ARBA" id="ARBA00001933"/>
    </source>
</evidence>
<evidence type="ECO:0000256" key="4">
    <source>
        <dbReference type="ARBA" id="ARBA00012681"/>
    </source>
</evidence>
<dbReference type="RefSeq" id="WP_106009361.1">
    <property type="nucleotide sequence ID" value="NZ_JALCPJ010000016.1"/>
</dbReference>
<evidence type="ECO:0000313" key="15">
    <source>
        <dbReference type="EMBL" id="PRR85296.1"/>
    </source>
</evidence>
<dbReference type="InterPro" id="IPR050214">
    <property type="entry name" value="Cys_Synth/Cystath_Beta-Synth"/>
</dbReference>
<dbReference type="Pfam" id="PF00291">
    <property type="entry name" value="PALP"/>
    <property type="match status" value="1"/>
</dbReference>
<keyword evidence="7 13" id="KW-0808">Transferase</keyword>
<keyword evidence="15" id="KW-0456">Lyase</keyword>
<dbReference type="NCBIfam" id="TIGR01136">
    <property type="entry name" value="cysKM"/>
    <property type="match status" value="1"/>
</dbReference>
<dbReference type="EC" id="2.5.1.47" evidence="4 13"/>
<keyword evidence="16" id="KW-1185">Reference proteome</keyword>
<dbReference type="GO" id="GO:0006535">
    <property type="term" value="P:cysteine biosynthetic process from serine"/>
    <property type="evidence" value="ECO:0007669"/>
    <property type="project" value="UniProtKB-UniRule"/>
</dbReference>
<evidence type="ECO:0000259" key="14">
    <source>
        <dbReference type="Pfam" id="PF00291"/>
    </source>
</evidence>
<sequence length="304" mass="33025">MEVFNDIKEMIGKTPILKINRFNLKDGINIYAKLENFNPGGSVKDRIGDYMINQAEKNGRLKEGYTIVEATAGNTGLGIALGALNRGYRVIFAVPEKFSIEKQVLMRALGAEIVHTPEEDGMRGAIKKSQELLKQIPNSISLGQFENNDNPDAHYTTTGPEIYEQLKGKIDYFVAGAGTGGTFTGVAKYLKEKDSSIKAILADPEGSTLGGGTEEHGYAIEGIGNDFLPDTMDIKLVDKVIKVNDDEAFSLVRELAKKEGLIVGSSSGAALAAALKLAHTIDKGNIVTIFPDRGDRYFSKNLYE</sequence>
<gene>
    <name evidence="15" type="primary">mccA_1</name>
    <name evidence="15" type="ORF">CLLU_17650</name>
</gene>
<proteinExistence type="inferred from homology"/>
<dbReference type="PROSITE" id="PS00901">
    <property type="entry name" value="CYS_SYNTHASE"/>
    <property type="match status" value="1"/>
</dbReference>
<dbReference type="PANTHER" id="PTHR10314">
    <property type="entry name" value="CYSTATHIONINE BETA-SYNTHASE"/>
    <property type="match status" value="1"/>
</dbReference>
<evidence type="ECO:0000256" key="8">
    <source>
        <dbReference type="ARBA" id="ARBA00022898"/>
    </source>
</evidence>
<dbReference type="InterPro" id="IPR001926">
    <property type="entry name" value="TrpB-like_PALP"/>
</dbReference>